<accession>E3QRA7</accession>
<keyword evidence="3" id="KW-1185">Reference proteome</keyword>
<evidence type="ECO:0000313" key="3">
    <source>
        <dbReference type="Proteomes" id="UP000008782"/>
    </source>
</evidence>
<proteinExistence type="predicted"/>
<feature type="region of interest" description="Disordered" evidence="1">
    <location>
        <begin position="106"/>
        <end position="132"/>
    </location>
</feature>
<reference evidence="3" key="1">
    <citation type="journal article" date="2012" name="Nat. Genet.">
        <title>Lifestyle transitions in plant pathogenic Colletotrichum fungi deciphered by genome and transcriptome analyses.</title>
        <authorList>
            <person name="O'Connell R.J."/>
            <person name="Thon M.R."/>
            <person name="Hacquard S."/>
            <person name="Amyotte S.G."/>
            <person name="Kleemann J."/>
            <person name="Torres M.F."/>
            <person name="Damm U."/>
            <person name="Buiate E.A."/>
            <person name="Epstein L."/>
            <person name="Alkan N."/>
            <person name="Altmueller J."/>
            <person name="Alvarado-Balderrama L."/>
            <person name="Bauser C.A."/>
            <person name="Becker C."/>
            <person name="Birren B.W."/>
            <person name="Chen Z."/>
            <person name="Choi J."/>
            <person name="Crouch J.A."/>
            <person name="Duvick J.P."/>
            <person name="Farman M.A."/>
            <person name="Gan P."/>
            <person name="Heiman D."/>
            <person name="Henrissat B."/>
            <person name="Howard R.J."/>
            <person name="Kabbage M."/>
            <person name="Koch C."/>
            <person name="Kracher B."/>
            <person name="Kubo Y."/>
            <person name="Law A.D."/>
            <person name="Lebrun M.-H."/>
            <person name="Lee Y.-H."/>
            <person name="Miyara I."/>
            <person name="Moore N."/>
            <person name="Neumann U."/>
            <person name="Nordstroem K."/>
            <person name="Panaccione D.G."/>
            <person name="Panstruga R."/>
            <person name="Place M."/>
            <person name="Proctor R.H."/>
            <person name="Prusky D."/>
            <person name="Rech G."/>
            <person name="Reinhardt R."/>
            <person name="Rollins J.A."/>
            <person name="Rounsley S."/>
            <person name="Schardl C.L."/>
            <person name="Schwartz D.C."/>
            <person name="Shenoy N."/>
            <person name="Shirasu K."/>
            <person name="Sikhakolli U.R."/>
            <person name="Stueber K."/>
            <person name="Sukno S.A."/>
            <person name="Sweigard J.A."/>
            <person name="Takano Y."/>
            <person name="Takahara H."/>
            <person name="Trail F."/>
            <person name="van der Does H.C."/>
            <person name="Voll L.M."/>
            <person name="Will I."/>
            <person name="Young S."/>
            <person name="Zeng Q."/>
            <person name="Zhang J."/>
            <person name="Zhou S."/>
            <person name="Dickman M.B."/>
            <person name="Schulze-Lefert P."/>
            <person name="Ver Loren van Themaat E."/>
            <person name="Ma L.-J."/>
            <person name="Vaillancourt L.J."/>
        </authorList>
    </citation>
    <scope>NUCLEOTIDE SEQUENCE [LARGE SCALE GENOMIC DNA]</scope>
    <source>
        <strain evidence="3">M1.001 / M2 / FGSC 10212</strain>
    </source>
</reference>
<protein>
    <submittedName>
        <fullName evidence="2">Uncharacterized protein</fullName>
    </submittedName>
</protein>
<sequence length="153" mass="16343">MAGIGPATSVKYNIHNTSALPESKAGDLRDWLQLNVVIPPKDPKDGHGEQLAAGYGAETSMTSTYPSRTSFAGPSHYVAGPIHDPTEANPSCQCLDVVDAIADDPSPFAPLKRTSREITPSTPHKLPPPQLDELKPMAFASRKAVLSELLQCQ</sequence>
<dbReference type="EMBL" id="GG697370">
    <property type="protein sequence ID" value="EFQ33395.1"/>
    <property type="molecule type" value="Genomic_DNA"/>
</dbReference>
<evidence type="ECO:0000256" key="1">
    <source>
        <dbReference type="SAM" id="MobiDB-lite"/>
    </source>
</evidence>
<evidence type="ECO:0000313" key="2">
    <source>
        <dbReference type="EMBL" id="EFQ33395.1"/>
    </source>
</evidence>
<dbReference type="VEuPathDB" id="FungiDB:GLRG_08674"/>
<dbReference type="RefSeq" id="XP_008097415.1">
    <property type="nucleotide sequence ID" value="XM_008099224.1"/>
</dbReference>
<organism evidence="3">
    <name type="scientific">Colletotrichum graminicola (strain M1.001 / M2 / FGSC 10212)</name>
    <name type="common">Maize anthracnose fungus</name>
    <name type="synonym">Glomerella graminicola</name>
    <dbReference type="NCBI Taxonomy" id="645133"/>
    <lineage>
        <taxon>Eukaryota</taxon>
        <taxon>Fungi</taxon>
        <taxon>Dikarya</taxon>
        <taxon>Ascomycota</taxon>
        <taxon>Pezizomycotina</taxon>
        <taxon>Sordariomycetes</taxon>
        <taxon>Hypocreomycetidae</taxon>
        <taxon>Glomerellales</taxon>
        <taxon>Glomerellaceae</taxon>
        <taxon>Colletotrichum</taxon>
        <taxon>Colletotrichum graminicola species complex</taxon>
    </lineage>
</organism>
<dbReference type="Proteomes" id="UP000008782">
    <property type="component" value="Unassembled WGS sequence"/>
</dbReference>
<dbReference type="GeneID" id="24414039"/>
<dbReference type="HOGENOM" id="CLU_1713117_0_0_1"/>
<dbReference type="AlphaFoldDB" id="E3QRA7"/>
<name>E3QRA7_COLGM</name>
<gene>
    <name evidence="2" type="ORF">GLRG_08674</name>
</gene>